<dbReference type="AlphaFoldDB" id="A0A8J3GFD5"/>
<dbReference type="Proteomes" id="UP000642829">
    <property type="component" value="Unassembled WGS sequence"/>
</dbReference>
<evidence type="ECO:0000313" key="3">
    <source>
        <dbReference type="Proteomes" id="UP000642829"/>
    </source>
</evidence>
<evidence type="ECO:0000313" key="2">
    <source>
        <dbReference type="EMBL" id="GHC10493.1"/>
    </source>
</evidence>
<dbReference type="InterPro" id="IPR050664">
    <property type="entry name" value="Octanoyltrans_LipM/LipL"/>
</dbReference>
<protein>
    <recommendedName>
        <fullName evidence="1">BPL/LPL catalytic domain-containing protein</fullName>
    </recommendedName>
</protein>
<dbReference type="RefSeq" id="WP_189516662.1">
    <property type="nucleotide sequence ID" value="NZ_BMXG01000023.1"/>
</dbReference>
<reference evidence="2" key="2">
    <citation type="submission" date="2020-09" db="EMBL/GenBank/DDBJ databases">
        <authorList>
            <person name="Sun Q."/>
            <person name="Kim S."/>
        </authorList>
    </citation>
    <scope>NUCLEOTIDE SEQUENCE</scope>
    <source>
        <strain evidence="2">KCTC 12870</strain>
    </source>
</reference>
<dbReference type="PROSITE" id="PS51733">
    <property type="entry name" value="BPL_LPL_CATALYTIC"/>
    <property type="match status" value="1"/>
</dbReference>
<dbReference type="InterPro" id="IPR004143">
    <property type="entry name" value="BPL_LPL_catalytic"/>
</dbReference>
<dbReference type="SUPFAM" id="SSF55681">
    <property type="entry name" value="Class II aaRS and biotin synthetases"/>
    <property type="match status" value="1"/>
</dbReference>
<dbReference type="InterPro" id="IPR045864">
    <property type="entry name" value="aa-tRNA-synth_II/BPL/LPL"/>
</dbReference>
<sequence length="247" mass="27999">MHILPTRKLSAAANMAVDQLLLEAYLEPDQPRFRHYEWNTPTFTFGRTQRWTEAETCLPMHPSWREAHDHFASKYKLVRRSTGGGVVDHRDDWTYSLVIPTTHALAQVSAGDAYREVHNILAWALRAQEVEASLVPCPCTDDVASDEPAIARNCFQRPEPGDVIDADGVKLAGAAQRRTRNGMLMQGSIDRITIRGIDWRRFESDFSGALAEWLGGAVVNQPFPKWPQGELTKAIAQYESKDWNQRR</sequence>
<evidence type="ECO:0000259" key="1">
    <source>
        <dbReference type="PROSITE" id="PS51733"/>
    </source>
</evidence>
<organism evidence="2 3">
    <name type="scientific">Cerasicoccus arenae</name>
    <dbReference type="NCBI Taxonomy" id="424488"/>
    <lineage>
        <taxon>Bacteria</taxon>
        <taxon>Pseudomonadati</taxon>
        <taxon>Verrucomicrobiota</taxon>
        <taxon>Opitutia</taxon>
        <taxon>Puniceicoccales</taxon>
        <taxon>Cerasicoccaceae</taxon>
        <taxon>Cerasicoccus</taxon>
    </lineage>
</organism>
<accession>A0A8J3GFD5</accession>
<dbReference type="Pfam" id="PF21948">
    <property type="entry name" value="LplA-B_cat"/>
    <property type="match status" value="1"/>
</dbReference>
<dbReference type="PANTHER" id="PTHR43679:SF2">
    <property type="entry name" value="OCTANOYL-[GCVH]:PROTEIN N-OCTANOYLTRANSFERASE"/>
    <property type="match status" value="1"/>
</dbReference>
<proteinExistence type="predicted"/>
<dbReference type="PANTHER" id="PTHR43679">
    <property type="entry name" value="OCTANOYLTRANSFERASE LIPM-RELATED"/>
    <property type="match status" value="1"/>
</dbReference>
<dbReference type="EMBL" id="BMXG01000023">
    <property type="protein sequence ID" value="GHC10493.1"/>
    <property type="molecule type" value="Genomic_DNA"/>
</dbReference>
<gene>
    <name evidence="2" type="ORF">GCM10007047_29820</name>
</gene>
<name>A0A8J3GFD5_9BACT</name>
<keyword evidence="3" id="KW-1185">Reference proteome</keyword>
<dbReference type="Gene3D" id="3.30.930.10">
    <property type="entry name" value="Bira Bifunctional Protein, Domain 2"/>
    <property type="match status" value="1"/>
</dbReference>
<feature type="domain" description="BPL/LPL catalytic" evidence="1">
    <location>
        <begin position="27"/>
        <end position="239"/>
    </location>
</feature>
<comment type="caution">
    <text evidence="2">The sequence shown here is derived from an EMBL/GenBank/DDBJ whole genome shotgun (WGS) entry which is preliminary data.</text>
</comment>
<reference evidence="2" key="1">
    <citation type="journal article" date="2014" name="Int. J. Syst. Evol. Microbiol.">
        <title>Complete genome sequence of Corynebacterium casei LMG S-19264T (=DSM 44701T), isolated from a smear-ripened cheese.</title>
        <authorList>
            <consortium name="US DOE Joint Genome Institute (JGI-PGF)"/>
            <person name="Walter F."/>
            <person name="Albersmeier A."/>
            <person name="Kalinowski J."/>
            <person name="Ruckert C."/>
        </authorList>
    </citation>
    <scope>NUCLEOTIDE SEQUENCE</scope>
    <source>
        <strain evidence="2">KCTC 12870</strain>
    </source>
</reference>